<dbReference type="InterPro" id="IPR008969">
    <property type="entry name" value="CarboxyPept-like_regulatory"/>
</dbReference>
<protein>
    <submittedName>
        <fullName evidence="1">Carboxypeptidase-like regulatory domain-containing protein</fullName>
    </submittedName>
</protein>
<keyword evidence="1" id="KW-0378">Hydrolase</keyword>
<dbReference type="GO" id="GO:0004180">
    <property type="term" value="F:carboxypeptidase activity"/>
    <property type="evidence" value="ECO:0007669"/>
    <property type="project" value="UniProtKB-KW"/>
</dbReference>
<dbReference type="AlphaFoldDB" id="A0A6I4INW0"/>
<dbReference type="Gene3D" id="2.60.40.1120">
    <property type="entry name" value="Carboxypeptidase-like, regulatory domain"/>
    <property type="match status" value="1"/>
</dbReference>
<dbReference type="Proteomes" id="UP000429232">
    <property type="component" value="Chromosome"/>
</dbReference>
<reference evidence="1 2" key="1">
    <citation type="submission" date="2020-12" db="EMBL/GenBank/DDBJ databases">
        <title>HMF7856_wgs.fasta genome submission.</title>
        <authorList>
            <person name="Kang H."/>
            <person name="Kim H."/>
            <person name="Joh K."/>
        </authorList>
    </citation>
    <scope>NUCLEOTIDE SEQUENCE [LARGE SCALE GENOMIC DNA]</scope>
    <source>
        <strain evidence="1 2">HMF7856</strain>
    </source>
</reference>
<organism evidence="1 2">
    <name type="scientific">Mucilaginibacter ginkgonis</name>
    <dbReference type="NCBI Taxonomy" id="2682091"/>
    <lineage>
        <taxon>Bacteria</taxon>
        <taxon>Pseudomonadati</taxon>
        <taxon>Bacteroidota</taxon>
        <taxon>Sphingobacteriia</taxon>
        <taxon>Sphingobacteriales</taxon>
        <taxon>Sphingobacteriaceae</taxon>
        <taxon>Mucilaginibacter</taxon>
    </lineage>
</organism>
<accession>A0A6I4INW0</accession>
<evidence type="ECO:0000313" key="2">
    <source>
        <dbReference type="Proteomes" id="UP000429232"/>
    </source>
</evidence>
<sequence>MKKYLFNLLFILTTLSAAAQKYALTGRVTDNQNKPIGFVSIYVRNSTYGSTANENGRYQFSLSPGTYDVIYRYVGYIERIERITITDHNVDNSIVMQPEVFELRQVTITSRRKGPADSIMKQVIARRKYYLNQVPEYSSAVYVKGVQRLTKAPKKLLGRNIPTLLELDSNGRGILYQSESLSEFNFKQPDKVKEVMIASKIAGQSSAFSYNKASDLQVNFYKNVLQINGLSTRGFVSPIADNAMSFYRYRLAGVSIENGRRIDKIEVIPRHEHDPVYRGFIYILENSYRLYSADLTLTRQANINLVDSLNISQQYIPVRDSVWLPVSTQYTYSGDVLGFGFKGYYASIYNNYNLNPGFKEGFFDGEVMRIDTTANIKTEAYWSKTRPVPLTLQEARDYHIKDSIGRIEHSRPYLDSVERANNKFNPLKYTIFGYAWTDRYAGRSFYLNPLYETLFYNTVEGFGINLKGFYTQFYNDRRSFTISPAVRYGFSNKKLEANVHLTYNYDPLHQGYWFGTFGSDILDLNNAGTRSNVFNTVSTLLSRSNYVKYYRSTFGLIGYQRELAKGVLLYTGLSYAQREQLYNTSGFSILGSKDKPFTTNNPLNPAGPDSYESLFPRNNAMTFKASVTFTFDQRYTTRPDGRFYEQSKYPKIRINYRKGINALGSSVDYDFASVDVFDDRIPTGLYGYTAFKLSAGNFFNKNNLYFMDYQHFFGNQGTVFNPTIGSFHYLPFYTFSTNGAYFEGHLEHNFTGSLFNKISFLRPLKLDEIIGANYLSGSAGRRNYSEFYVGIQRFIFRIDYGIAFEGSKKLNNSISIFYGLK</sequence>
<dbReference type="KEGG" id="mgik:GO620_012135"/>
<name>A0A6I4INW0_9SPHI</name>
<dbReference type="EMBL" id="CP066775">
    <property type="protein sequence ID" value="QQL48924.1"/>
    <property type="molecule type" value="Genomic_DNA"/>
</dbReference>
<keyword evidence="2" id="KW-1185">Reference proteome</keyword>
<dbReference type="RefSeq" id="WP_157525623.1">
    <property type="nucleotide sequence ID" value="NZ_CP066775.1"/>
</dbReference>
<dbReference type="SUPFAM" id="SSF49464">
    <property type="entry name" value="Carboxypeptidase regulatory domain-like"/>
    <property type="match status" value="1"/>
</dbReference>
<gene>
    <name evidence="1" type="ORF">GO620_012135</name>
</gene>
<keyword evidence="1" id="KW-0121">Carboxypeptidase</keyword>
<dbReference type="Pfam" id="PF18939">
    <property type="entry name" value="DUF5686"/>
    <property type="match status" value="1"/>
</dbReference>
<dbReference type="Pfam" id="PF13715">
    <property type="entry name" value="CarbopepD_reg_2"/>
    <property type="match status" value="1"/>
</dbReference>
<dbReference type="InterPro" id="IPR043741">
    <property type="entry name" value="DUF5686"/>
</dbReference>
<keyword evidence="1" id="KW-0645">Protease</keyword>
<proteinExistence type="predicted"/>
<evidence type="ECO:0000313" key="1">
    <source>
        <dbReference type="EMBL" id="QQL48924.1"/>
    </source>
</evidence>